<organism evidence="1">
    <name type="scientific">Anguilla anguilla</name>
    <name type="common">European freshwater eel</name>
    <name type="synonym">Muraena anguilla</name>
    <dbReference type="NCBI Taxonomy" id="7936"/>
    <lineage>
        <taxon>Eukaryota</taxon>
        <taxon>Metazoa</taxon>
        <taxon>Chordata</taxon>
        <taxon>Craniata</taxon>
        <taxon>Vertebrata</taxon>
        <taxon>Euteleostomi</taxon>
        <taxon>Actinopterygii</taxon>
        <taxon>Neopterygii</taxon>
        <taxon>Teleostei</taxon>
        <taxon>Anguilliformes</taxon>
        <taxon>Anguillidae</taxon>
        <taxon>Anguilla</taxon>
    </lineage>
</organism>
<sequence>MVEATGGEFSSDQWFGKKASERLFSAGGNIVTCQSLL</sequence>
<proteinExistence type="predicted"/>
<name>A0A0E9SP61_ANGAN</name>
<reference evidence="1" key="2">
    <citation type="journal article" date="2015" name="Fish Shellfish Immunol.">
        <title>Early steps in the European eel (Anguilla anguilla)-Vibrio vulnificus interaction in the gills: Role of the RtxA13 toxin.</title>
        <authorList>
            <person name="Callol A."/>
            <person name="Pajuelo D."/>
            <person name="Ebbesson L."/>
            <person name="Teles M."/>
            <person name="MacKenzie S."/>
            <person name="Amaro C."/>
        </authorList>
    </citation>
    <scope>NUCLEOTIDE SEQUENCE</scope>
</reference>
<dbReference type="EMBL" id="GBXM01065413">
    <property type="protein sequence ID" value="JAH43164.1"/>
    <property type="molecule type" value="Transcribed_RNA"/>
</dbReference>
<reference evidence="1" key="1">
    <citation type="submission" date="2014-11" db="EMBL/GenBank/DDBJ databases">
        <authorList>
            <person name="Amaro Gonzalez C."/>
        </authorList>
    </citation>
    <scope>NUCLEOTIDE SEQUENCE</scope>
</reference>
<accession>A0A0E9SP61</accession>
<evidence type="ECO:0000313" key="1">
    <source>
        <dbReference type="EMBL" id="JAH43164.1"/>
    </source>
</evidence>
<protein>
    <submittedName>
        <fullName evidence="1">Uncharacterized protein</fullName>
    </submittedName>
</protein>
<dbReference type="AlphaFoldDB" id="A0A0E9SP61"/>